<evidence type="ECO:0008006" key="3">
    <source>
        <dbReference type="Google" id="ProtNLM"/>
    </source>
</evidence>
<accession>A0A1G6WLQ2</accession>
<dbReference type="AlphaFoldDB" id="A0A1G6WLQ2"/>
<dbReference type="STRING" id="390242.SAMN04488024_10757"/>
<reference evidence="2" key="1">
    <citation type="submission" date="2016-10" db="EMBL/GenBank/DDBJ databases">
        <authorList>
            <person name="Varghese N."/>
            <person name="Submissions S."/>
        </authorList>
    </citation>
    <scope>NUCLEOTIDE SEQUENCE [LARGE SCALE GENOMIC DNA]</scope>
    <source>
        <strain evidence="2">DSM 18609</strain>
    </source>
</reference>
<proteinExistence type="predicted"/>
<sequence length="455" mass="53507">MEFPEFDENIAVSGYGSVHQLVLEHRFVKPLQEAGFKVRLLKQYIDEDLPLGRFIYIPSRLHIFLTKNFILEDYDKTSEFWNSFYQHLNKIFEMYSSMFTGKESASVRSATFSFYYTFNGYVLMFQLQTQTAKILMRRALSIFELLFQLEIGKADYLIEEIELTYHLKDKVIFFGYSGNKWQINDPIVTIADQINTDYLKTADKRANKPDVMLHEDFPDKRYTFSDNWVLEFDRLSTLMTRPNDIGLFSSTADRNLKQAIDFYNKTILPRFNYYHGNFPDLKIQAEYYDYFEMITTALIFAYTAVEALANLLIPNDIQIITDNNIIHTKADVDWYSLETKLKTISDVVLSTPPAESQPWWGKFKRLQKIRNQSIHTKPSDSQLRYSSLLEKKIFKVIGVHKEIITFYGTYLKKSNEKFLNDFPYGFGQDKIIPSIISDRTYKDFYNALHNPSNPL</sequence>
<evidence type="ECO:0000313" key="2">
    <source>
        <dbReference type="Proteomes" id="UP000199455"/>
    </source>
</evidence>
<gene>
    <name evidence="1" type="ORF">SAMN04488024_10757</name>
</gene>
<organism evidence="1 2">
    <name type="scientific">Pedobacter soli</name>
    <dbReference type="NCBI Taxonomy" id="390242"/>
    <lineage>
        <taxon>Bacteria</taxon>
        <taxon>Pseudomonadati</taxon>
        <taxon>Bacteroidota</taxon>
        <taxon>Sphingobacteriia</taxon>
        <taxon>Sphingobacteriales</taxon>
        <taxon>Sphingobacteriaceae</taxon>
        <taxon>Pedobacter</taxon>
    </lineage>
</organism>
<dbReference type="EMBL" id="FMZH01000007">
    <property type="protein sequence ID" value="SDD66741.1"/>
    <property type="molecule type" value="Genomic_DNA"/>
</dbReference>
<evidence type="ECO:0000313" key="1">
    <source>
        <dbReference type="EMBL" id="SDD66741.1"/>
    </source>
</evidence>
<name>A0A1G6WLQ2_9SPHI</name>
<keyword evidence="2" id="KW-1185">Reference proteome</keyword>
<dbReference type="Proteomes" id="UP000199455">
    <property type="component" value="Unassembled WGS sequence"/>
</dbReference>
<dbReference type="RefSeq" id="WP_090770211.1">
    <property type="nucleotide sequence ID" value="NZ_FMZH01000007.1"/>
</dbReference>
<protein>
    <recommendedName>
        <fullName evidence="3">Apea-like HEPN domain-containing protein</fullName>
    </recommendedName>
</protein>